<dbReference type="Proteomes" id="UP000054770">
    <property type="component" value="Unassembled WGS sequence"/>
</dbReference>
<evidence type="ECO:0008006" key="4">
    <source>
        <dbReference type="Google" id="ProtNLM"/>
    </source>
</evidence>
<dbReference type="PANTHER" id="PTHR45725:SF18">
    <property type="entry name" value="ORC1-LIKE AAA ATPASE DOMAIN-CONTAINING PROTEIN"/>
    <property type="match status" value="1"/>
</dbReference>
<dbReference type="OrthoDB" id="8526020at2"/>
<keyword evidence="3" id="KW-1185">Reference proteome</keyword>
<sequence length="420" mass="44385">MSFFPFRPRATDGAPANTADSRPPRRWARWALVLLAVVALHWSAARWIGGHGNVANAPPVEHVPVQVALLTAKPVEPAAPPPPKPAVPPAPAPRAPVAPRASIAPVAPQPKPAPVMSVARDEPDAQAIAAADAASAAAASQAAAASAASAAAAASANAAAQAAAAPAAPGDKFDVPPTGDLRYDTLVNGMMNQTGTIHWTNDGQHYAMVVSIPIPFIGPFVYSSEGHIDRFGIAPEQYSQQRGRRAADVTIFNRETKQLVYTRTPANQPLADGGQDRFSVFMQLASLVRGSPDTYKPGVTRQFSVADNDSNEIWQFETVGDETVQARGGSFSARHFTRLPRREGDRRRIDVWLAPSLGWLPARILQTEPNGMQIELLWRGKLQPPGAANSTPPDGVETTGPGTPDASDDSAPDAMQPVKP</sequence>
<feature type="compositionally biased region" description="Pro residues" evidence="1">
    <location>
        <begin position="77"/>
        <end position="96"/>
    </location>
</feature>
<dbReference type="Pfam" id="PF11306">
    <property type="entry name" value="DUF3108"/>
    <property type="match status" value="1"/>
</dbReference>
<dbReference type="InterPro" id="IPR021457">
    <property type="entry name" value="DUF3108"/>
</dbReference>
<feature type="region of interest" description="Disordered" evidence="1">
    <location>
        <begin position="76"/>
        <end position="97"/>
    </location>
</feature>
<dbReference type="RefSeq" id="WP_087646029.1">
    <property type="nucleotide sequence ID" value="NZ_FCON02000043.1"/>
</dbReference>
<dbReference type="AlphaFoldDB" id="A0A158JKL0"/>
<organism evidence="2 3">
    <name type="scientific">Caballeronia choica</name>
    <dbReference type="NCBI Taxonomy" id="326476"/>
    <lineage>
        <taxon>Bacteria</taxon>
        <taxon>Pseudomonadati</taxon>
        <taxon>Pseudomonadota</taxon>
        <taxon>Betaproteobacteria</taxon>
        <taxon>Burkholderiales</taxon>
        <taxon>Burkholderiaceae</taxon>
        <taxon>Caballeronia</taxon>
    </lineage>
</organism>
<reference evidence="2" key="1">
    <citation type="submission" date="2016-01" db="EMBL/GenBank/DDBJ databases">
        <authorList>
            <person name="Peeters C."/>
        </authorList>
    </citation>
    <scope>NUCLEOTIDE SEQUENCE [LARGE SCALE GENOMIC DNA]</scope>
    <source>
        <strain evidence="2">LMG 22940</strain>
    </source>
</reference>
<accession>A0A158JKL0</accession>
<evidence type="ECO:0000313" key="2">
    <source>
        <dbReference type="EMBL" id="SAL69416.1"/>
    </source>
</evidence>
<evidence type="ECO:0000313" key="3">
    <source>
        <dbReference type="Proteomes" id="UP000054770"/>
    </source>
</evidence>
<feature type="region of interest" description="Disordered" evidence="1">
    <location>
        <begin position="1"/>
        <end position="23"/>
    </location>
</feature>
<dbReference type="EMBL" id="FCON02000043">
    <property type="protein sequence ID" value="SAL69416.1"/>
    <property type="molecule type" value="Genomic_DNA"/>
</dbReference>
<proteinExistence type="predicted"/>
<dbReference type="InterPro" id="IPR051425">
    <property type="entry name" value="Formin_Homology"/>
</dbReference>
<dbReference type="PANTHER" id="PTHR45725">
    <property type="entry name" value="FORMIN HOMOLOGY 2 FAMILY MEMBER"/>
    <property type="match status" value="1"/>
</dbReference>
<comment type="caution">
    <text evidence="2">The sequence shown here is derived from an EMBL/GenBank/DDBJ whole genome shotgun (WGS) entry which is preliminary data.</text>
</comment>
<evidence type="ECO:0000256" key="1">
    <source>
        <dbReference type="SAM" id="MobiDB-lite"/>
    </source>
</evidence>
<feature type="region of interest" description="Disordered" evidence="1">
    <location>
        <begin position="382"/>
        <end position="420"/>
    </location>
</feature>
<gene>
    <name evidence="2" type="ORF">AWB68_03947</name>
</gene>
<name>A0A158JKL0_9BURK</name>
<protein>
    <recommendedName>
        <fullName evidence="4">PROLIN-rich signal peptide protein</fullName>
    </recommendedName>
</protein>